<keyword evidence="3 6" id="KW-0378">Hydrolase</keyword>
<dbReference type="EMBL" id="JBDLBR010000008">
    <property type="protein sequence ID" value="MEN7538748.1"/>
    <property type="molecule type" value="Genomic_DNA"/>
</dbReference>
<reference evidence="6 7" key="1">
    <citation type="submission" date="2024-05" db="EMBL/GenBank/DDBJ databases">
        <authorList>
            <person name="Park S."/>
        </authorList>
    </citation>
    <scope>NUCLEOTIDE SEQUENCE [LARGE SCALE GENOMIC DNA]</scope>
    <source>
        <strain evidence="6 7">DGU5</strain>
    </source>
</reference>
<accession>A0ABV0D0X8</accession>
<dbReference type="InterPro" id="IPR004634">
    <property type="entry name" value="Pept_S49_pIV"/>
</dbReference>
<evidence type="ECO:0000256" key="4">
    <source>
        <dbReference type="ARBA" id="ARBA00022825"/>
    </source>
</evidence>
<dbReference type="CDD" id="cd07023">
    <property type="entry name" value="S49_Sppa_N_C"/>
    <property type="match status" value="1"/>
</dbReference>
<dbReference type="Gene3D" id="3.90.226.10">
    <property type="entry name" value="2-enoyl-CoA Hydratase, Chain A, domain 1"/>
    <property type="match status" value="3"/>
</dbReference>
<comment type="caution">
    <text evidence="6">The sequence shown here is derived from an EMBL/GenBank/DDBJ whole genome shotgun (WGS) entry which is preliminary data.</text>
</comment>
<comment type="similarity">
    <text evidence="1">Belongs to the peptidase S49 family.</text>
</comment>
<dbReference type="InterPro" id="IPR047272">
    <property type="entry name" value="S49_SppA_C"/>
</dbReference>
<keyword evidence="4" id="KW-0720">Serine protease</keyword>
<dbReference type="Proteomes" id="UP001484535">
    <property type="component" value="Unassembled WGS sequence"/>
</dbReference>
<dbReference type="Pfam" id="PF01343">
    <property type="entry name" value="Peptidase_S49"/>
    <property type="match status" value="2"/>
</dbReference>
<feature type="domain" description="Peptidase S49" evidence="5">
    <location>
        <begin position="380"/>
        <end position="530"/>
    </location>
</feature>
<dbReference type="PANTHER" id="PTHR33209">
    <property type="entry name" value="PROTEASE 4"/>
    <property type="match status" value="1"/>
</dbReference>
<organism evidence="6 7">
    <name type="scientific">Aurantiacibacter flavus</name>
    <dbReference type="NCBI Taxonomy" id="3145232"/>
    <lineage>
        <taxon>Bacteria</taxon>
        <taxon>Pseudomonadati</taxon>
        <taxon>Pseudomonadota</taxon>
        <taxon>Alphaproteobacteria</taxon>
        <taxon>Sphingomonadales</taxon>
        <taxon>Erythrobacteraceae</taxon>
        <taxon>Aurantiacibacter</taxon>
    </lineage>
</organism>
<proteinExistence type="inferred from homology"/>
<gene>
    <name evidence="6" type="primary">sppA</name>
    <name evidence="6" type="ORF">ABDJ38_16355</name>
</gene>
<evidence type="ECO:0000256" key="2">
    <source>
        <dbReference type="ARBA" id="ARBA00022670"/>
    </source>
</evidence>
<protein>
    <submittedName>
        <fullName evidence="6">Signal peptide peptidase SppA</fullName>
        <ecNumber evidence="6">3.4.21.-</ecNumber>
    </submittedName>
</protein>
<sequence>MSFARKVWRLLVGIKDALALAFFLLFFTLLFAALSARPNPGSVNEGALLLKLDGSIVEEVAEIDPFSTLLSRSLPTREYAAHELVDAIDSAAEDDRIKAIALDLTTFTGGGQVSVKDVAEALARFRATGKPVSAYALAYTDDAMMLAAQANDVWVDPLGGVAIRGPGGTILFYADALERFGVNAHVYQVGDYKGAGEPYANAAMSPEFRQNTEAYIGELWDEYRAAIVKNRPEADFDAITTDIEAALTAEDGDLAKLALSAGFADSIGTYAQWGAHMAELAGKDQWSDHPAAFAHTELDVYLANTGSEEWAGDKTIGVVTIAGAINDSEAGPGTAGAARIERLLDDALDDDLAALVVRIDSPGGTVTGSETIRRALMRYRDKKIPVVVSMANYAASGGYWISTAGERVFAEPETVTGSIGVVLTVPSFERLLQEYGVNPERVAVTPLSGQPDVLGGFSPEVDALMRIETQSLYRRFTGLVARARKLSPAQIDQVAQGRVWTGGTARQLGLVDQFGGLDDALAYAAQQAGLEEGNWGVKRLADPRDPFEAMVAGLLTGEAAEARQPLTVSAAIAGDNGRMMADMLRDLEQMVATPGVQARCLGCVIEGQPRKEADTSAPVGWSAVLNLLSGH</sequence>
<dbReference type="CDD" id="cd07018">
    <property type="entry name" value="S49_SppA_67K_type"/>
    <property type="match status" value="1"/>
</dbReference>
<keyword evidence="7" id="KW-1185">Reference proteome</keyword>
<dbReference type="InterPro" id="IPR029045">
    <property type="entry name" value="ClpP/crotonase-like_dom_sf"/>
</dbReference>
<dbReference type="PIRSF" id="PIRSF001217">
    <property type="entry name" value="Protease_4_SppA"/>
    <property type="match status" value="1"/>
</dbReference>
<dbReference type="NCBIfam" id="TIGR00705">
    <property type="entry name" value="SppA_67K"/>
    <property type="match status" value="1"/>
</dbReference>
<evidence type="ECO:0000259" key="5">
    <source>
        <dbReference type="Pfam" id="PF01343"/>
    </source>
</evidence>
<feature type="domain" description="Peptidase S49" evidence="5">
    <location>
        <begin position="125"/>
        <end position="269"/>
    </location>
</feature>
<dbReference type="SUPFAM" id="SSF52096">
    <property type="entry name" value="ClpP/crotonase"/>
    <property type="match status" value="2"/>
</dbReference>
<dbReference type="RefSeq" id="WP_346786207.1">
    <property type="nucleotide sequence ID" value="NZ_JBDLBR010000008.1"/>
</dbReference>
<keyword evidence="2" id="KW-0645">Protease</keyword>
<evidence type="ECO:0000313" key="6">
    <source>
        <dbReference type="EMBL" id="MEN7538748.1"/>
    </source>
</evidence>
<dbReference type="GO" id="GO:0016787">
    <property type="term" value="F:hydrolase activity"/>
    <property type="evidence" value="ECO:0007669"/>
    <property type="project" value="UniProtKB-KW"/>
</dbReference>
<evidence type="ECO:0000256" key="1">
    <source>
        <dbReference type="ARBA" id="ARBA00008683"/>
    </source>
</evidence>
<dbReference type="EC" id="3.4.21.-" evidence="6"/>
<evidence type="ECO:0000256" key="3">
    <source>
        <dbReference type="ARBA" id="ARBA00022801"/>
    </source>
</evidence>
<dbReference type="InterPro" id="IPR002142">
    <property type="entry name" value="Peptidase_S49"/>
</dbReference>
<name>A0ABV0D0X8_9SPHN</name>
<dbReference type="InterPro" id="IPR047217">
    <property type="entry name" value="S49_SppA_67K_type_N"/>
</dbReference>
<dbReference type="PANTHER" id="PTHR33209:SF1">
    <property type="entry name" value="PEPTIDASE S49 DOMAIN-CONTAINING PROTEIN"/>
    <property type="match status" value="1"/>
</dbReference>
<evidence type="ECO:0000313" key="7">
    <source>
        <dbReference type="Proteomes" id="UP001484535"/>
    </source>
</evidence>